<dbReference type="RefSeq" id="XP_037168828.1">
    <property type="nucleotide sequence ID" value="XM_037304033.1"/>
</dbReference>
<accession>A0A8H6G2W7</accession>
<organism evidence="5 6">
    <name type="scientific">Letharia columbiana</name>
    <dbReference type="NCBI Taxonomy" id="112416"/>
    <lineage>
        <taxon>Eukaryota</taxon>
        <taxon>Fungi</taxon>
        <taxon>Dikarya</taxon>
        <taxon>Ascomycota</taxon>
        <taxon>Pezizomycotina</taxon>
        <taxon>Lecanoromycetes</taxon>
        <taxon>OSLEUM clade</taxon>
        <taxon>Lecanoromycetidae</taxon>
        <taxon>Lecanorales</taxon>
        <taxon>Lecanorineae</taxon>
        <taxon>Parmeliaceae</taxon>
        <taxon>Letharia</taxon>
    </lineage>
</organism>
<evidence type="ECO:0000256" key="2">
    <source>
        <dbReference type="SAM" id="MobiDB-lite"/>
    </source>
</evidence>
<keyword evidence="3" id="KW-0812">Transmembrane</keyword>
<feature type="domain" description="Roadblock/LAMTOR2" evidence="4">
    <location>
        <begin position="115"/>
        <end position="249"/>
    </location>
</feature>
<dbReference type="Gene3D" id="3.30.450.30">
    <property type="entry name" value="Dynein light chain 2a, cytoplasmic"/>
    <property type="match status" value="1"/>
</dbReference>
<dbReference type="AlphaFoldDB" id="A0A8H6G2W7"/>
<reference evidence="5 6" key="1">
    <citation type="journal article" date="2020" name="Genomics">
        <title>Complete, high-quality genomes from long-read metagenomic sequencing of two wolf lichen thalli reveals enigmatic genome architecture.</title>
        <authorList>
            <person name="McKenzie S.K."/>
            <person name="Walston R.F."/>
            <person name="Allen J.L."/>
        </authorList>
    </citation>
    <scope>NUCLEOTIDE SEQUENCE [LARGE SCALE GENOMIC DNA]</scope>
    <source>
        <strain evidence="5">WasteWater2</strain>
    </source>
</reference>
<evidence type="ECO:0000256" key="1">
    <source>
        <dbReference type="ARBA" id="ARBA00007191"/>
    </source>
</evidence>
<comment type="similarity">
    <text evidence="1">Belongs to the GAMAD family.</text>
</comment>
<dbReference type="SUPFAM" id="SSF103196">
    <property type="entry name" value="Roadblock/LC7 domain"/>
    <property type="match status" value="1"/>
</dbReference>
<dbReference type="EMBL" id="JACCJC010000005">
    <property type="protein sequence ID" value="KAF6239553.1"/>
    <property type="molecule type" value="Genomic_DNA"/>
</dbReference>
<dbReference type="SMART" id="SM00960">
    <property type="entry name" value="Robl_LC7"/>
    <property type="match status" value="1"/>
</dbReference>
<dbReference type="PANTHER" id="PTHR10779">
    <property type="entry name" value="DYNEIN LIGHT CHAIN ROADBLOCK"/>
    <property type="match status" value="1"/>
</dbReference>
<keyword evidence="3" id="KW-0472">Membrane</keyword>
<dbReference type="GeneID" id="59283771"/>
<evidence type="ECO:0000259" key="4">
    <source>
        <dbReference type="SMART" id="SM00960"/>
    </source>
</evidence>
<dbReference type="Proteomes" id="UP000578531">
    <property type="component" value="Unassembled WGS sequence"/>
</dbReference>
<name>A0A8H6G2W7_9LECA</name>
<dbReference type="OrthoDB" id="9985637at2759"/>
<keyword evidence="6" id="KW-1185">Reference proteome</keyword>
<dbReference type="InterPro" id="IPR004942">
    <property type="entry name" value="Roadblock/LAMTOR2_dom"/>
</dbReference>
<evidence type="ECO:0000313" key="6">
    <source>
        <dbReference type="Proteomes" id="UP000578531"/>
    </source>
</evidence>
<feature type="transmembrane region" description="Helical" evidence="3">
    <location>
        <begin position="67"/>
        <end position="90"/>
    </location>
</feature>
<comment type="caution">
    <text evidence="5">The sequence shown here is derived from an EMBL/GenBank/DDBJ whole genome shotgun (WGS) entry which is preliminary data.</text>
</comment>
<evidence type="ECO:0000313" key="5">
    <source>
        <dbReference type="EMBL" id="KAF6239553.1"/>
    </source>
</evidence>
<gene>
    <name evidence="5" type="ORF">HO173_002097</name>
</gene>
<sequence>MSSYFLNFTTFDIQLWPPPPKIDPKVFAEYALNPSLLVPLLLVYHTFTSIVLQAQNFRDYPGRRDSVWYQVCFGHLFVLELFMIRLLLVYQKHCSLSENIHLLVFAVDGTTNAATLENLSRLASKPGVQSTLILSKSDGSIIRSTGLLAGSSSSSSRDLSVGNGSSHDGSVEPVDAIRTGIAYPSSTKDDKKGHSAEDIARMVFAFVAGAKAFTEGMDTSDEVKLLRLRTRKTEIVIVPDAKFLLVVIHDTPPA</sequence>
<feature type="region of interest" description="Disordered" evidence="2">
    <location>
        <begin position="148"/>
        <end position="172"/>
    </location>
</feature>
<evidence type="ECO:0000256" key="3">
    <source>
        <dbReference type="SAM" id="Phobius"/>
    </source>
</evidence>
<keyword evidence="3" id="KW-1133">Transmembrane helix</keyword>
<protein>
    <recommendedName>
        <fullName evidence="4">Roadblock/LAMTOR2 domain-containing protein</fullName>
    </recommendedName>
</protein>
<proteinExistence type="inferred from homology"/>
<feature type="transmembrane region" description="Helical" evidence="3">
    <location>
        <begin position="36"/>
        <end position="55"/>
    </location>
</feature>
<feature type="compositionally biased region" description="Low complexity" evidence="2">
    <location>
        <begin position="148"/>
        <end position="166"/>
    </location>
</feature>